<dbReference type="GO" id="GO:0016236">
    <property type="term" value="P:macroautophagy"/>
    <property type="evidence" value="ECO:0007669"/>
    <property type="project" value="TreeGrafter"/>
</dbReference>
<keyword evidence="2" id="KW-1133">Transmembrane helix</keyword>
<dbReference type="GO" id="GO:0005615">
    <property type="term" value="C:extracellular space"/>
    <property type="evidence" value="ECO:0007669"/>
    <property type="project" value="TreeGrafter"/>
</dbReference>
<accession>A0A4S4L4U4</accession>
<evidence type="ECO:0000256" key="1">
    <source>
        <dbReference type="SAM" id="MobiDB-lite"/>
    </source>
</evidence>
<dbReference type="SUPFAM" id="SSF82153">
    <property type="entry name" value="FAS1 domain"/>
    <property type="match status" value="2"/>
</dbReference>
<keyword evidence="5" id="KW-1185">Reference proteome</keyword>
<dbReference type="PANTHER" id="PTHR10900">
    <property type="entry name" value="PERIOSTIN-RELATED"/>
    <property type="match status" value="1"/>
</dbReference>
<dbReference type="GO" id="GO:0000329">
    <property type="term" value="C:fungal-type vacuole membrane"/>
    <property type="evidence" value="ECO:0007669"/>
    <property type="project" value="TreeGrafter"/>
</dbReference>
<feature type="transmembrane region" description="Helical" evidence="2">
    <location>
        <begin position="359"/>
        <end position="381"/>
    </location>
</feature>
<dbReference type="EMBL" id="SGPK01000330">
    <property type="protein sequence ID" value="THH04580.1"/>
    <property type="molecule type" value="Genomic_DNA"/>
</dbReference>
<evidence type="ECO:0000259" key="3">
    <source>
        <dbReference type="PROSITE" id="PS50213"/>
    </source>
</evidence>
<comment type="caution">
    <text evidence="4">The sequence shown here is derived from an EMBL/GenBank/DDBJ whole genome shotgun (WGS) entry which is preliminary data.</text>
</comment>
<keyword evidence="2" id="KW-0472">Membrane</keyword>
<dbReference type="PROSITE" id="PS50213">
    <property type="entry name" value="FAS1"/>
    <property type="match status" value="2"/>
</dbReference>
<dbReference type="AlphaFoldDB" id="A0A4S4L4U4"/>
<dbReference type="InterPro" id="IPR036378">
    <property type="entry name" value="FAS1_dom_sf"/>
</dbReference>
<feature type="domain" description="FAS1" evidence="3">
    <location>
        <begin position="203"/>
        <end position="335"/>
    </location>
</feature>
<organism evidence="4 5">
    <name type="scientific">Phellinidium pouzarii</name>
    <dbReference type="NCBI Taxonomy" id="167371"/>
    <lineage>
        <taxon>Eukaryota</taxon>
        <taxon>Fungi</taxon>
        <taxon>Dikarya</taxon>
        <taxon>Basidiomycota</taxon>
        <taxon>Agaricomycotina</taxon>
        <taxon>Agaricomycetes</taxon>
        <taxon>Hymenochaetales</taxon>
        <taxon>Hymenochaetaceae</taxon>
        <taxon>Phellinidium</taxon>
    </lineage>
</organism>
<protein>
    <recommendedName>
        <fullName evidence="3">FAS1 domain-containing protein</fullName>
    </recommendedName>
</protein>
<sequence>MYASSARINAANTSWSSSNLPPSSLPLLCLMHFLCLSALAVLAAPAVAQNVTFLTDLLQELVSLNLTSLANASTAVNSTSTGLRLLDTIGNGPQTIFAPNNDAWAGAHPNITTNAELLAEVLSYHVVPGTFNVTSSFPNTTVGRTLFNGSDLVFLEGGKSQVLAWSNESGTVHILNQNTPVTVLNSTTFGNLTLHVTSAVIDVPGDFEAALFANNLSSFSSALQTASLLDTLNTMHGVTIFAPTNAAIAAVQQNLTAAGSNSTILTDILLNHVIYGKSVYTGDLIALRHGSNETTAAGEGLSATFNSTGGVSSASAAATASSSESGPIGFTPSATSPSGPGVGAGASGSSSASMGRTDLLVVPLSAGLVSILGFVLGGILVL</sequence>
<dbReference type="InterPro" id="IPR050904">
    <property type="entry name" value="Adhesion/Biosynth-related"/>
</dbReference>
<feature type="domain" description="FAS1" evidence="3">
    <location>
        <begin position="38"/>
        <end position="201"/>
    </location>
</feature>
<dbReference type="InterPro" id="IPR000782">
    <property type="entry name" value="FAS1_domain"/>
</dbReference>
<evidence type="ECO:0000256" key="2">
    <source>
        <dbReference type="SAM" id="Phobius"/>
    </source>
</evidence>
<evidence type="ECO:0000313" key="5">
    <source>
        <dbReference type="Proteomes" id="UP000308199"/>
    </source>
</evidence>
<reference evidence="4 5" key="1">
    <citation type="submission" date="2019-02" db="EMBL/GenBank/DDBJ databases">
        <title>Genome sequencing of the rare red list fungi Phellinidium pouzarii.</title>
        <authorList>
            <person name="Buettner E."/>
            <person name="Kellner H."/>
        </authorList>
    </citation>
    <scope>NUCLEOTIDE SEQUENCE [LARGE SCALE GENOMIC DNA]</scope>
    <source>
        <strain evidence="4 5">DSM 108285</strain>
    </source>
</reference>
<feature type="region of interest" description="Disordered" evidence="1">
    <location>
        <begin position="323"/>
        <end position="352"/>
    </location>
</feature>
<dbReference type="OrthoDB" id="286301at2759"/>
<dbReference type="SMART" id="SM00554">
    <property type="entry name" value="FAS1"/>
    <property type="match status" value="2"/>
</dbReference>
<evidence type="ECO:0000313" key="4">
    <source>
        <dbReference type="EMBL" id="THH04580.1"/>
    </source>
</evidence>
<dbReference type="PANTHER" id="PTHR10900:SF122">
    <property type="entry name" value="FAS1 DOMAIN-CONTAINING PROTEIN"/>
    <property type="match status" value="1"/>
</dbReference>
<dbReference type="Pfam" id="PF02469">
    <property type="entry name" value="Fasciclin"/>
    <property type="match status" value="2"/>
</dbReference>
<proteinExistence type="predicted"/>
<dbReference type="Gene3D" id="2.30.180.10">
    <property type="entry name" value="FAS1 domain"/>
    <property type="match status" value="2"/>
</dbReference>
<gene>
    <name evidence="4" type="ORF">EW145_g5417</name>
</gene>
<dbReference type="Proteomes" id="UP000308199">
    <property type="component" value="Unassembled WGS sequence"/>
</dbReference>
<name>A0A4S4L4U4_9AGAM</name>
<keyword evidence="2" id="KW-0812">Transmembrane</keyword>